<feature type="domain" description="Glycosyltransferase subfamily 4-like N-terminal" evidence="3">
    <location>
        <begin position="31"/>
        <end position="212"/>
    </location>
</feature>
<dbReference type="Proteomes" id="UP000050378">
    <property type="component" value="Unassembled WGS sequence"/>
</dbReference>
<dbReference type="SUPFAM" id="SSF53756">
    <property type="entry name" value="UDP-Glycosyltransferase/glycogen phosphorylase"/>
    <property type="match status" value="1"/>
</dbReference>
<dbReference type="InterPro" id="IPR028098">
    <property type="entry name" value="Glyco_trans_4-like_N"/>
</dbReference>
<sequence length="414" mass="46652">MAASICVNFMNIWYIHPYAGSPKYGMSFRPYYLAKHFNKLGHNTTVISSLKHHLCSLPFKKPGLADVEGVQYFLQNSIDYKGNGVKRLLNMLMFGLGLFRKPFRTFSKMTPPDVIIASTAHPFHLLAAKYYSKKYNAKLILEVRDIWPLSLQELVGISKYHPLSVLINAFQKFGYKKCDHCVSLLENSESFFLNEGLKKGKFSCIPNGIELSNEPENNSEHLSLKSELTAAVSNFDTVIGYTGALGIPNNLMPLINAAEKLKKHNIGVLLVGDGVQKKALEERVAELQLDNVVFFGKVPKTFVPYVIESCDAMFINAMPKAIYKFGISPNKIFDYMMHDKTVFNGINSPNNPLEKAGCEINFLANDSFSLANKVIDFHKNKENYSVNSSEFVRLQHSYAQLAKNYVSLMESLVR</sequence>
<evidence type="ECO:0000256" key="1">
    <source>
        <dbReference type="ARBA" id="ARBA00022679"/>
    </source>
</evidence>
<dbReference type="PATRIC" id="fig|570156.3.peg.2706"/>
<dbReference type="PANTHER" id="PTHR46401">
    <property type="entry name" value="GLYCOSYLTRANSFERASE WBBK-RELATED"/>
    <property type="match status" value="1"/>
</dbReference>
<comment type="caution">
    <text evidence="4">The sequence shown here is derived from an EMBL/GenBank/DDBJ whole genome shotgun (WGS) entry which is preliminary data.</text>
</comment>
<evidence type="ECO:0000259" key="2">
    <source>
        <dbReference type="Pfam" id="PF00534"/>
    </source>
</evidence>
<dbReference type="Pfam" id="PF13439">
    <property type="entry name" value="Glyco_transf_4"/>
    <property type="match status" value="1"/>
</dbReference>
<gene>
    <name evidence="4" type="ORF">AOG27_08250</name>
</gene>
<reference evidence="4 5" key="1">
    <citation type="submission" date="2015-09" db="EMBL/GenBank/DDBJ databases">
        <title>Draft Genome Sequence of Pseudoalteromonas lipolytica UCD-48B.</title>
        <authorList>
            <person name="Krusor M."/>
            <person name="Coil D.A."/>
            <person name="Lang J.M."/>
            <person name="Eisen J.A."/>
            <person name="Alexiev A."/>
        </authorList>
    </citation>
    <scope>NUCLEOTIDE SEQUENCE [LARGE SCALE GENOMIC DNA]</scope>
    <source>
        <strain evidence="4 5">UCD-48B</strain>
    </source>
</reference>
<dbReference type="CDD" id="cd03794">
    <property type="entry name" value="GT4_WbuB-like"/>
    <property type="match status" value="1"/>
</dbReference>
<dbReference type="AlphaFoldDB" id="A0A0N8HKM3"/>
<evidence type="ECO:0000259" key="3">
    <source>
        <dbReference type="Pfam" id="PF13439"/>
    </source>
</evidence>
<dbReference type="InterPro" id="IPR001296">
    <property type="entry name" value="Glyco_trans_1"/>
</dbReference>
<evidence type="ECO:0000313" key="5">
    <source>
        <dbReference type="Proteomes" id="UP000050378"/>
    </source>
</evidence>
<dbReference type="PANTHER" id="PTHR46401:SF2">
    <property type="entry name" value="GLYCOSYLTRANSFERASE WBBK-RELATED"/>
    <property type="match status" value="1"/>
</dbReference>
<protein>
    <submittedName>
        <fullName evidence="4">Uncharacterized protein</fullName>
    </submittedName>
</protein>
<evidence type="ECO:0000313" key="4">
    <source>
        <dbReference type="EMBL" id="KPM84280.1"/>
    </source>
</evidence>
<name>A0A0N8HKM3_9GAMM</name>
<feature type="domain" description="Glycosyl transferase family 1" evidence="2">
    <location>
        <begin position="237"/>
        <end position="317"/>
    </location>
</feature>
<keyword evidence="1" id="KW-0808">Transferase</keyword>
<dbReference type="GO" id="GO:0016757">
    <property type="term" value="F:glycosyltransferase activity"/>
    <property type="evidence" value="ECO:0007669"/>
    <property type="project" value="InterPro"/>
</dbReference>
<proteinExistence type="predicted"/>
<organism evidence="4 5">
    <name type="scientific">Pseudoalteromonas lipolytica</name>
    <dbReference type="NCBI Taxonomy" id="570156"/>
    <lineage>
        <taxon>Bacteria</taxon>
        <taxon>Pseudomonadati</taxon>
        <taxon>Pseudomonadota</taxon>
        <taxon>Gammaproteobacteria</taxon>
        <taxon>Alteromonadales</taxon>
        <taxon>Pseudoalteromonadaceae</taxon>
        <taxon>Pseudoalteromonas</taxon>
    </lineage>
</organism>
<dbReference type="Gene3D" id="3.40.50.2000">
    <property type="entry name" value="Glycogen Phosphorylase B"/>
    <property type="match status" value="2"/>
</dbReference>
<dbReference type="STRING" id="570156.AOG27_08250"/>
<dbReference type="GO" id="GO:0009103">
    <property type="term" value="P:lipopolysaccharide biosynthetic process"/>
    <property type="evidence" value="ECO:0007669"/>
    <property type="project" value="TreeGrafter"/>
</dbReference>
<accession>A0A0N8HKM3</accession>
<dbReference type="Pfam" id="PF00534">
    <property type="entry name" value="Glycos_transf_1"/>
    <property type="match status" value="1"/>
</dbReference>
<dbReference type="EMBL" id="LJTC01000004">
    <property type="protein sequence ID" value="KPM84280.1"/>
    <property type="molecule type" value="Genomic_DNA"/>
</dbReference>